<dbReference type="EMBL" id="JAUHTC010000009">
    <property type="protein sequence ID" value="MDN4516676.1"/>
    <property type="molecule type" value="Genomic_DNA"/>
</dbReference>
<evidence type="ECO:0000313" key="2">
    <source>
        <dbReference type="EMBL" id="MDN4516676.1"/>
    </source>
</evidence>
<organism evidence="2 3">
    <name type="scientific">Mycolicibacterium austroafricanum</name>
    <name type="common">Mycobacterium austroafricanum</name>
    <dbReference type="NCBI Taxonomy" id="39687"/>
    <lineage>
        <taxon>Bacteria</taxon>
        <taxon>Bacillati</taxon>
        <taxon>Actinomycetota</taxon>
        <taxon>Actinomycetes</taxon>
        <taxon>Mycobacteriales</taxon>
        <taxon>Mycobacteriaceae</taxon>
        <taxon>Mycolicibacterium</taxon>
    </lineage>
</organism>
<evidence type="ECO:0000313" key="3">
    <source>
        <dbReference type="Proteomes" id="UP001172687"/>
    </source>
</evidence>
<feature type="transmembrane region" description="Helical" evidence="1">
    <location>
        <begin position="12"/>
        <end position="33"/>
    </location>
</feature>
<sequence>MTNPEVIRTQRPGVLLAGLFVGFASVCLTMGVFWPFAPLFPALVAGVAAVVPVKGHFEFAKGALIALLGVVAFEILFVVLMFVGAELR</sequence>
<dbReference type="Proteomes" id="UP001172687">
    <property type="component" value="Unassembled WGS sequence"/>
</dbReference>
<dbReference type="RefSeq" id="WP_105388108.1">
    <property type="nucleotide sequence ID" value="NZ_CP070380.1"/>
</dbReference>
<keyword evidence="1" id="KW-1133">Transmembrane helix</keyword>
<protein>
    <recommendedName>
        <fullName evidence="4">DUF4190 domain-containing protein</fullName>
    </recommendedName>
</protein>
<keyword evidence="3" id="KW-1185">Reference proteome</keyword>
<evidence type="ECO:0000256" key="1">
    <source>
        <dbReference type="SAM" id="Phobius"/>
    </source>
</evidence>
<gene>
    <name evidence="2" type="ORF">QYF68_02415</name>
</gene>
<keyword evidence="1" id="KW-0472">Membrane</keyword>
<name>A0ABT8H7D1_MYCAO</name>
<comment type="caution">
    <text evidence="2">The sequence shown here is derived from an EMBL/GenBank/DDBJ whole genome shotgun (WGS) entry which is preliminary data.</text>
</comment>
<accession>A0ABT8H7D1</accession>
<feature type="transmembrane region" description="Helical" evidence="1">
    <location>
        <begin position="64"/>
        <end position="85"/>
    </location>
</feature>
<evidence type="ECO:0008006" key="4">
    <source>
        <dbReference type="Google" id="ProtNLM"/>
    </source>
</evidence>
<proteinExistence type="predicted"/>
<keyword evidence="1" id="KW-0812">Transmembrane</keyword>
<reference evidence="2" key="1">
    <citation type="submission" date="2023-07" db="EMBL/GenBank/DDBJ databases">
        <title>Degradation of tert-butanol by M. austroafricanum TBA100.</title>
        <authorList>
            <person name="Helbich S."/>
            <person name="Vainshtein Y."/>
        </authorList>
    </citation>
    <scope>NUCLEOTIDE SEQUENCE</scope>
    <source>
        <strain evidence="2">TBA100</strain>
    </source>
</reference>